<dbReference type="EMBL" id="BAAAEI010000012">
    <property type="protein sequence ID" value="GAA0357257.1"/>
    <property type="molecule type" value="Genomic_DNA"/>
</dbReference>
<name>A0ABN0X8F3_9ALTE</name>
<feature type="compositionally biased region" description="Polar residues" evidence="1">
    <location>
        <begin position="61"/>
        <end position="70"/>
    </location>
</feature>
<sequence>MNEAFQHCPESDIYWVETKVINLILYEHAPSITLSNPVGSDAELDVEPNCRAESSQVVKKSAHIISNKSMPSGRPEYASQ</sequence>
<dbReference type="Proteomes" id="UP001501757">
    <property type="component" value="Unassembled WGS sequence"/>
</dbReference>
<protein>
    <submittedName>
        <fullName evidence="2">Uncharacterized protein</fullName>
    </submittedName>
</protein>
<evidence type="ECO:0000313" key="3">
    <source>
        <dbReference type="Proteomes" id="UP001501757"/>
    </source>
</evidence>
<evidence type="ECO:0000256" key="1">
    <source>
        <dbReference type="SAM" id="MobiDB-lite"/>
    </source>
</evidence>
<keyword evidence="3" id="KW-1185">Reference proteome</keyword>
<gene>
    <name evidence="2" type="ORF">GCM10009092_21850</name>
</gene>
<reference evidence="2 3" key="1">
    <citation type="journal article" date="2019" name="Int. J. Syst. Evol. Microbiol.">
        <title>The Global Catalogue of Microorganisms (GCM) 10K type strain sequencing project: providing services to taxonomists for standard genome sequencing and annotation.</title>
        <authorList>
            <consortium name="The Broad Institute Genomics Platform"/>
            <consortium name="The Broad Institute Genome Sequencing Center for Infectious Disease"/>
            <person name="Wu L."/>
            <person name="Ma J."/>
        </authorList>
    </citation>
    <scope>NUCLEOTIDE SEQUENCE [LARGE SCALE GENOMIC DNA]</scope>
    <source>
        <strain evidence="2 3">JCM 13378</strain>
    </source>
</reference>
<proteinExistence type="predicted"/>
<evidence type="ECO:0000313" key="2">
    <source>
        <dbReference type="EMBL" id="GAA0357257.1"/>
    </source>
</evidence>
<organism evidence="2 3">
    <name type="scientific">Bowmanella denitrificans</name>
    <dbReference type="NCBI Taxonomy" id="366582"/>
    <lineage>
        <taxon>Bacteria</taxon>
        <taxon>Pseudomonadati</taxon>
        <taxon>Pseudomonadota</taxon>
        <taxon>Gammaproteobacteria</taxon>
        <taxon>Alteromonadales</taxon>
        <taxon>Alteromonadaceae</taxon>
        <taxon>Bowmanella</taxon>
    </lineage>
</organism>
<accession>A0ABN0X8F3</accession>
<feature type="region of interest" description="Disordered" evidence="1">
    <location>
        <begin position="61"/>
        <end position="80"/>
    </location>
</feature>
<comment type="caution">
    <text evidence="2">The sequence shown here is derived from an EMBL/GenBank/DDBJ whole genome shotgun (WGS) entry which is preliminary data.</text>
</comment>